<evidence type="ECO:0000313" key="3">
    <source>
        <dbReference type="EMBL" id="KAF2270055.1"/>
    </source>
</evidence>
<evidence type="ECO:0000313" key="4">
    <source>
        <dbReference type="Proteomes" id="UP000800093"/>
    </source>
</evidence>
<keyword evidence="2" id="KW-0472">Membrane</keyword>
<comment type="caution">
    <text evidence="3">The sequence shown here is derived from an EMBL/GenBank/DDBJ whole genome shotgun (WGS) entry which is preliminary data.</text>
</comment>
<evidence type="ECO:0000256" key="2">
    <source>
        <dbReference type="SAM" id="Phobius"/>
    </source>
</evidence>
<dbReference type="EMBL" id="ML986580">
    <property type="protein sequence ID" value="KAF2270055.1"/>
    <property type="molecule type" value="Genomic_DNA"/>
</dbReference>
<organism evidence="3 4">
    <name type="scientific">Lojkania enalia</name>
    <dbReference type="NCBI Taxonomy" id="147567"/>
    <lineage>
        <taxon>Eukaryota</taxon>
        <taxon>Fungi</taxon>
        <taxon>Dikarya</taxon>
        <taxon>Ascomycota</taxon>
        <taxon>Pezizomycotina</taxon>
        <taxon>Dothideomycetes</taxon>
        <taxon>Pleosporomycetidae</taxon>
        <taxon>Pleosporales</taxon>
        <taxon>Pleosporales incertae sedis</taxon>
        <taxon>Lojkania</taxon>
    </lineage>
</organism>
<dbReference type="Proteomes" id="UP000800093">
    <property type="component" value="Unassembled WGS sequence"/>
</dbReference>
<evidence type="ECO:0000256" key="1">
    <source>
        <dbReference type="SAM" id="MobiDB-lite"/>
    </source>
</evidence>
<feature type="compositionally biased region" description="Basic and acidic residues" evidence="1">
    <location>
        <begin position="87"/>
        <end position="114"/>
    </location>
</feature>
<reference evidence="4" key="1">
    <citation type="journal article" date="2020" name="Stud. Mycol.">
        <title>101 Dothideomycetes genomes: A test case for predicting lifestyles and emergence of pathogens.</title>
        <authorList>
            <person name="Haridas S."/>
            <person name="Albert R."/>
            <person name="Binder M."/>
            <person name="Bloem J."/>
            <person name="LaButti K."/>
            <person name="Salamov A."/>
            <person name="Andreopoulos B."/>
            <person name="Baker S."/>
            <person name="Barry K."/>
            <person name="Bills G."/>
            <person name="Bluhm B."/>
            <person name="Cannon C."/>
            <person name="Castanera R."/>
            <person name="Culley D."/>
            <person name="Daum C."/>
            <person name="Ezra D."/>
            <person name="Gonzalez J."/>
            <person name="Henrissat B."/>
            <person name="Kuo A."/>
            <person name="Liang C."/>
            <person name="Lipzen A."/>
            <person name="Lutzoni F."/>
            <person name="Magnuson J."/>
            <person name="Mondo S."/>
            <person name="Nolan M."/>
            <person name="Ohm R."/>
            <person name="Pangilinan J."/>
            <person name="Park H.-J."/>
            <person name="Ramirez L."/>
            <person name="Alfaro M."/>
            <person name="Sun H."/>
            <person name="Tritt A."/>
            <person name="Yoshinaga Y."/>
            <person name="Zwiers L.-H."/>
            <person name="Turgeon B."/>
            <person name="Goodwin S."/>
            <person name="Spatafora J."/>
            <person name="Crous P."/>
            <person name="Grigoriev I."/>
        </authorList>
    </citation>
    <scope>NUCLEOTIDE SEQUENCE [LARGE SCALE GENOMIC DNA]</scope>
    <source>
        <strain evidence="4">CBS 304.66</strain>
    </source>
</reference>
<accession>A0A9P4TR68</accession>
<name>A0A9P4TR68_9PLEO</name>
<protein>
    <submittedName>
        <fullName evidence="3">Uncharacterized protein</fullName>
    </submittedName>
</protein>
<gene>
    <name evidence="3" type="ORF">CC78DRAFT_574169</name>
</gene>
<keyword evidence="2" id="KW-0812">Transmembrane</keyword>
<feature type="region of interest" description="Disordered" evidence="1">
    <location>
        <begin position="84"/>
        <end position="119"/>
    </location>
</feature>
<sequence>MASAGPEAPSRERHRASRGKLYWTGLVGAGGFQQGGLLSIALLFLLRGFMDPTTGFTIRHRCLAGEELTCSSLALPSSASRITASLDKSRRLSSEEDEKDMHTTGASREVEAMTKSRARKSHGIIIHPTTIKMPARCRRPDHAHFD</sequence>
<feature type="transmembrane region" description="Helical" evidence="2">
    <location>
        <begin position="21"/>
        <end position="46"/>
    </location>
</feature>
<keyword evidence="2" id="KW-1133">Transmembrane helix</keyword>
<proteinExistence type="predicted"/>
<dbReference type="AlphaFoldDB" id="A0A9P4TR68"/>
<keyword evidence="4" id="KW-1185">Reference proteome</keyword>